<gene>
    <name evidence="1" type="ORF">A3A74_02290</name>
</gene>
<organism evidence="1 2">
    <name type="scientific">Candidatus Roizmanbacteria bacterium RIFCSPLOWO2_01_FULL_35_13</name>
    <dbReference type="NCBI Taxonomy" id="1802055"/>
    <lineage>
        <taxon>Bacteria</taxon>
        <taxon>Candidatus Roizmaniibacteriota</taxon>
    </lineage>
</organism>
<evidence type="ECO:0000313" key="1">
    <source>
        <dbReference type="EMBL" id="OGK41149.1"/>
    </source>
</evidence>
<reference evidence="1 2" key="1">
    <citation type="journal article" date="2016" name="Nat. Commun.">
        <title>Thousands of microbial genomes shed light on interconnected biogeochemical processes in an aquifer system.</title>
        <authorList>
            <person name="Anantharaman K."/>
            <person name="Brown C.T."/>
            <person name="Hug L.A."/>
            <person name="Sharon I."/>
            <person name="Castelle C.J."/>
            <person name="Probst A.J."/>
            <person name="Thomas B.C."/>
            <person name="Singh A."/>
            <person name="Wilkins M.J."/>
            <person name="Karaoz U."/>
            <person name="Brodie E.L."/>
            <person name="Williams K.H."/>
            <person name="Hubbard S.S."/>
            <person name="Banfield J.F."/>
        </authorList>
    </citation>
    <scope>NUCLEOTIDE SEQUENCE [LARGE SCALE GENOMIC DNA]</scope>
</reference>
<dbReference type="Proteomes" id="UP000179270">
    <property type="component" value="Unassembled WGS sequence"/>
</dbReference>
<dbReference type="AlphaFoldDB" id="A0A1F7ICR1"/>
<comment type="caution">
    <text evidence="1">The sequence shown here is derived from an EMBL/GenBank/DDBJ whole genome shotgun (WGS) entry which is preliminary data.</text>
</comment>
<protein>
    <recommendedName>
        <fullName evidence="3">Glycosyl transferase family 1 domain-containing protein</fullName>
    </recommendedName>
</protein>
<evidence type="ECO:0000313" key="2">
    <source>
        <dbReference type="Proteomes" id="UP000179270"/>
    </source>
</evidence>
<dbReference type="STRING" id="1802055.A3A74_02290"/>
<accession>A0A1F7ICR1</accession>
<evidence type="ECO:0008006" key="3">
    <source>
        <dbReference type="Google" id="ProtNLM"/>
    </source>
</evidence>
<name>A0A1F7ICR1_9BACT</name>
<dbReference type="SUPFAM" id="SSF53756">
    <property type="entry name" value="UDP-Glycosyltransferase/glycogen phosphorylase"/>
    <property type="match status" value="1"/>
</dbReference>
<dbReference type="Gene3D" id="3.40.50.2000">
    <property type="entry name" value="Glycogen Phosphorylase B"/>
    <property type="match status" value="1"/>
</dbReference>
<proteinExistence type="predicted"/>
<dbReference type="Pfam" id="PF13692">
    <property type="entry name" value="Glyco_trans_1_4"/>
    <property type="match status" value="1"/>
</dbReference>
<dbReference type="EMBL" id="MGAF01000022">
    <property type="protein sequence ID" value="OGK41149.1"/>
    <property type="molecule type" value="Genomic_DNA"/>
</dbReference>
<sequence length="528" mass="61982">MKKLSKAVYLYNSSLFSIPFLNKILYKIETFLYQRDLLNLIFIGQKQNKFFARLSDLISEKAAIVICRSARIEHFLKNIKADIVLDLQINKPESLTYLDAYSLMWSLVFSNSVTTTTKKLLANFLPGDFSVKKTVVIPYNDSLEVVCDYIFQTAKALSQKGFIVHLMPFEDPVSIFGLLRQKRKKVTRQDFFSENKILLDLPIIPFPIRFLKNKFIRDLSRISTLFYFYFLIKLIKPDYLWCFDPVDIQLVKKVKGLTTTIYDCVDYFTSLDTKKDKEIKADESELIKTVDYFFVNSQVLRNIKKTIREPDAVVVQGFDEKAFNAFSSFSKGEIKYTAKFRKLLISLPKPRIGFIGNLTYRLDFKLLLSLVKKMPKVSFIFIGDLLPMTYDDKFVGTVKLLSELKKARNTHFLPKTDTRKVLRELLKEIDIGMIPYNIEFDFNRYCYPMKLFEYFYMGMPVISTEILELRKYPEFVKIGKSVSEWEKIIKDFILNPRDKELQREEKNLAIKNSWNNKVTQILINLDKQ</sequence>